<reference evidence="4" key="1">
    <citation type="submission" date="2017-09" db="EMBL/GenBank/DDBJ databases">
        <title>Complete Genome Sequence of ansamitocin-producing Bacterium Actinosynnema pretiosum X47.</title>
        <authorList>
            <person name="Cao G."/>
            <person name="Zong G."/>
            <person name="Zhong C."/>
            <person name="Fu J."/>
        </authorList>
    </citation>
    <scope>NUCLEOTIDE SEQUENCE [LARGE SCALE GENOMIC DNA]</scope>
    <source>
        <strain evidence="4">X47</strain>
    </source>
</reference>
<dbReference type="Gene3D" id="3.40.50.720">
    <property type="entry name" value="NAD(P)-binding Rossmann-like Domain"/>
    <property type="match status" value="1"/>
</dbReference>
<protein>
    <submittedName>
        <fullName evidence="4">Short-chain dehydrogenase</fullName>
    </submittedName>
</protein>
<keyword evidence="2" id="KW-0560">Oxidoreductase</keyword>
<evidence type="ECO:0000256" key="2">
    <source>
        <dbReference type="ARBA" id="ARBA00023002"/>
    </source>
</evidence>
<evidence type="ECO:0000313" key="4">
    <source>
        <dbReference type="EMBL" id="ATE54071.1"/>
    </source>
</evidence>
<dbReference type="CDD" id="cd05233">
    <property type="entry name" value="SDR_c"/>
    <property type="match status" value="1"/>
</dbReference>
<dbReference type="PRINTS" id="PR00080">
    <property type="entry name" value="SDRFAMILY"/>
</dbReference>
<dbReference type="InterPro" id="IPR036291">
    <property type="entry name" value="NAD(P)-bd_dom_sf"/>
</dbReference>
<organism evidence="4 5">
    <name type="scientific">Actinosynnema pretiosum</name>
    <dbReference type="NCBI Taxonomy" id="42197"/>
    <lineage>
        <taxon>Bacteria</taxon>
        <taxon>Bacillati</taxon>
        <taxon>Actinomycetota</taxon>
        <taxon>Actinomycetes</taxon>
        <taxon>Pseudonocardiales</taxon>
        <taxon>Pseudonocardiaceae</taxon>
        <taxon>Actinosynnema</taxon>
    </lineage>
</organism>
<dbReference type="InterPro" id="IPR020904">
    <property type="entry name" value="Sc_DH/Rdtase_CS"/>
</dbReference>
<proteinExistence type="inferred from homology"/>
<dbReference type="PROSITE" id="PS00061">
    <property type="entry name" value="ADH_SHORT"/>
    <property type="match status" value="1"/>
</dbReference>
<evidence type="ECO:0000256" key="1">
    <source>
        <dbReference type="ARBA" id="ARBA00006484"/>
    </source>
</evidence>
<sequence>MRSAVVTGAAGGLGERIAARLAGRGYAVVVADVDEVGARAVARAIGRGARAAELDVGDPLACERVAAGAPGLAVWVNNAGLLSAGPAWEEPWARRRALLSVNAEGVVNGTLAALGAMGDDGHVVNVVSLAGLVAAPGEALYAASKHAALAFSVGVQHDLRLAGRGTRVSALCPDGMWTPMLFDRASDPRAAASWFGTLLHPDEVADAAVGLLDRPRPVLAVPRWRGPLVRLLAAFPGVGLRASGPIMAVARRKQRRFAKRVL</sequence>
<dbReference type="KEGG" id="apre:CNX65_12845"/>
<dbReference type="PANTHER" id="PTHR24322:SF736">
    <property type="entry name" value="RETINOL DEHYDROGENASE 10"/>
    <property type="match status" value="1"/>
</dbReference>
<gene>
    <name evidence="4" type="ORF">CNX65_12845</name>
</gene>
<dbReference type="AlphaFoldDB" id="A0A290Z4U9"/>
<dbReference type="Pfam" id="PF00106">
    <property type="entry name" value="adh_short"/>
    <property type="match status" value="1"/>
</dbReference>
<keyword evidence="5" id="KW-1185">Reference proteome</keyword>
<dbReference type="EMBL" id="CP023445">
    <property type="protein sequence ID" value="ATE54071.1"/>
    <property type="molecule type" value="Genomic_DNA"/>
</dbReference>
<evidence type="ECO:0000256" key="3">
    <source>
        <dbReference type="RuleBase" id="RU000363"/>
    </source>
</evidence>
<dbReference type="Proteomes" id="UP000218505">
    <property type="component" value="Chromosome"/>
</dbReference>
<dbReference type="GO" id="GO:0016616">
    <property type="term" value="F:oxidoreductase activity, acting on the CH-OH group of donors, NAD or NADP as acceptor"/>
    <property type="evidence" value="ECO:0007669"/>
    <property type="project" value="TreeGrafter"/>
</dbReference>
<dbReference type="PANTHER" id="PTHR24322">
    <property type="entry name" value="PKSB"/>
    <property type="match status" value="1"/>
</dbReference>
<dbReference type="InterPro" id="IPR002347">
    <property type="entry name" value="SDR_fam"/>
</dbReference>
<name>A0A290Z4U9_9PSEU</name>
<evidence type="ECO:0000313" key="5">
    <source>
        <dbReference type="Proteomes" id="UP000218505"/>
    </source>
</evidence>
<dbReference type="SUPFAM" id="SSF51735">
    <property type="entry name" value="NAD(P)-binding Rossmann-fold domains"/>
    <property type="match status" value="1"/>
</dbReference>
<comment type="similarity">
    <text evidence="1 3">Belongs to the short-chain dehydrogenases/reductases (SDR) family.</text>
</comment>
<accession>A0A290Z4U9</accession>
<dbReference type="RefSeq" id="WP_096492993.1">
    <property type="nucleotide sequence ID" value="NZ_CP023445.1"/>
</dbReference>
<dbReference type="PRINTS" id="PR00081">
    <property type="entry name" value="GDHRDH"/>
</dbReference>